<dbReference type="SMART" id="SM00255">
    <property type="entry name" value="TIR"/>
    <property type="match status" value="1"/>
</dbReference>
<evidence type="ECO:0000313" key="5">
    <source>
        <dbReference type="Proteomes" id="UP000183050"/>
    </source>
</evidence>
<evidence type="ECO:0000313" key="4">
    <source>
        <dbReference type="EMBL" id="API51205.1"/>
    </source>
</evidence>
<evidence type="ECO:0000256" key="2">
    <source>
        <dbReference type="ARBA" id="ARBA00022737"/>
    </source>
</evidence>
<dbReference type="InterPro" id="IPR000157">
    <property type="entry name" value="TIR_dom"/>
</dbReference>
<dbReference type="InterPro" id="IPR027417">
    <property type="entry name" value="P-loop_NTPase"/>
</dbReference>
<dbReference type="PROSITE" id="PS50104">
    <property type="entry name" value="TIR"/>
    <property type="match status" value="1"/>
</dbReference>
<keyword evidence="1" id="KW-0853">WD repeat</keyword>
<organism evidence="4 5">
    <name type="scientific">Rhizobium leguminosarum</name>
    <dbReference type="NCBI Taxonomy" id="384"/>
    <lineage>
        <taxon>Bacteria</taxon>
        <taxon>Pseudomonadati</taxon>
        <taxon>Pseudomonadota</taxon>
        <taxon>Alphaproteobacteria</taxon>
        <taxon>Hyphomicrobiales</taxon>
        <taxon>Rhizobiaceae</taxon>
        <taxon>Rhizobium/Agrobacterium group</taxon>
        <taxon>Rhizobium</taxon>
    </lineage>
</organism>
<name>A0A1L3Z6F0_RHILE</name>
<dbReference type="SUPFAM" id="SSF52540">
    <property type="entry name" value="P-loop containing nucleoside triphosphate hydrolases"/>
    <property type="match status" value="1"/>
</dbReference>
<dbReference type="InterPro" id="IPR049052">
    <property type="entry name" value="nSTAND1"/>
</dbReference>
<reference evidence="4 5" key="1">
    <citation type="submission" date="2016-11" db="EMBL/GenBank/DDBJ databases">
        <title>Rhizobium leguminosarum bv. viciae strain Vaf12 isolated from Vavilovia formosa root nodules from Russia, Dagestan.</title>
        <authorList>
            <person name="Kimeklis A."/>
        </authorList>
    </citation>
    <scope>NUCLEOTIDE SEQUENCE [LARGE SCALE GENOMIC DNA]</scope>
    <source>
        <strain evidence="4 5">Vaf-108</strain>
    </source>
</reference>
<keyword evidence="2" id="KW-0677">Repeat</keyword>
<dbReference type="InterPro" id="IPR015943">
    <property type="entry name" value="WD40/YVTN_repeat-like_dom_sf"/>
</dbReference>
<dbReference type="SUPFAM" id="SSF52200">
    <property type="entry name" value="Toll/Interleukin receptor TIR domain"/>
    <property type="match status" value="1"/>
</dbReference>
<dbReference type="InterPro" id="IPR011044">
    <property type="entry name" value="Quino_amine_DH_bsu"/>
</dbReference>
<gene>
    <name evidence="4" type="ORF">BMW22_05775</name>
</gene>
<feature type="domain" description="TIR" evidence="3">
    <location>
        <begin position="1"/>
        <end position="144"/>
    </location>
</feature>
<dbReference type="Pfam" id="PF13676">
    <property type="entry name" value="TIR_2"/>
    <property type="match status" value="1"/>
</dbReference>
<protein>
    <recommendedName>
        <fullName evidence="3">TIR domain-containing protein</fullName>
    </recommendedName>
</protein>
<dbReference type="Proteomes" id="UP000183050">
    <property type="component" value="Chromosome"/>
</dbReference>
<dbReference type="PANTHER" id="PTHR22847:SF637">
    <property type="entry name" value="WD REPEAT DOMAIN 5B"/>
    <property type="match status" value="1"/>
</dbReference>
<dbReference type="PANTHER" id="PTHR22847">
    <property type="entry name" value="WD40 REPEAT PROTEIN"/>
    <property type="match status" value="1"/>
</dbReference>
<dbReference type="AlphaFoldDB" id="A0A1L3Z6F0"/>
<accession>A0A1L3Z6F0</accession>
<dbReference type="RefSeq" id="WP_072638012.1">
    <property type="nucleotide sequence ID" value="NZ_CP018228.1"/>
</dbReference>
<sequence>MAIVFLSHASKDDELAVELERWLRANGVTDLFVDHSSIKIGTNWADALRTAAGECRVVILLVTEHWLQSPQCPGEFRAAWYMGKKIVPLFLLSDAVARPSASEEELRRVRAESQGMNLRPLLNETGHLDFSRNETQTERLRNGLIALGALSGAGLDPSAFEVDKKERPSPFPGLSSFNDEDADAAVFFGRSREIAETLEILRSMRSVPKGEALAILGASGAGKSSLLKAGIAPRLRRETPAWIVLPVFRPGGNPLLNFVLAYTYALRSFGHEADAGQLWQELQSASSQTQATPALLLELIIRMAERLRAAAGRANASVLTGIDQAEDLLLSSQNQSGPFADCLRLMLMAATPWQIVLTARTSSFAELQSYSLFQGIEARGYDLRALPLFQFDNVLEEPAKRYKVKISPVLVDALVSDAPQEDTLPILAFAIERLWKRSAAKGELTVDDYKALGGLSTLIEDAAERALCGISPADGDVPLEQSRLLRVDEKLAIRTFVPALADVDDNGAPVRRVAGWKNFDYQQQEFLQRFDLWRLVVRKGDEDAGGSVEFAHDAIFRAWSRLDRWLVPERANLVRLRDLKLSTTTWKRGSKRAEYCTHTGTRLREAERLARTPRYENQISLDERTYLVKCRRRIRRQRLRISLLASCLFLSSLVVNEWRYRSNLLADAQSEVRSGHAVRGATLIVAATPTHSMLSPLFEGRADHLLIDAGFSADLLADLGGDYDHIDSFEGSNRLFVSRYGGMGTLFDAETGRTIRDFSERGLLDGHLPSRDGRRLLTLSNGVATVWDAVAGHKLAEVPNVSVLERNVFADRALLRMIDGRLMLFDLAKLCLCTEVGSVGDTVRISYAKNLANRFVSATGTDQLAIWNADTGEKIGGSYAEGSCTYCYISDNGSTVASVSRNGQISIYDGETGKFLRNLKYIFTPTNMLLNADGTRFVGRSRLRSMAIWDTTSGAAIATQNNLPSSNLELSPGGGLAILKNTHGGASIWRLSDGNLVRQIPPGEFDDYSMSSDDTRLVTSSRDDRAYLFDLINGGNSIPLGNSG</sequence>
<dbReference type="Pfam" id="PF20703">
    <property type="entry name" value="nSTAND1"/>
    <property type="match status" value="1"/>
</dbReference>
<evidence type="ECO:0000259" key="3">
    <source>
        <dbReference type="PROSITE" id="PS50104"/>
    </source>
</evidence>
<proteinExistence type="predicted"/>
<dbReference type="Gene3D" id="2.130.10.10">
    <property type="entry name" value="YVTN repeat-like/Quinoprotein amine dehydrogenase"/>
    <property type="match status" value="1"/>
</dbReference>
<dbReference type="SUPFAM" id="SSF50969">
    <property type="entry name" value="YVTN repeat-like/Quinoprotein amine dehydrogenase"/>
    <property type="match status" value="1"/>
</dbReference>
<dbReference type="InterPro" id="IPR035897">
    <property type="entry name" value="Toll_tir_struct_dom_sf"/>
</dbReference>
<dbReference type="EMBL" id="CP018228">
    <property type="protein sequence ID" value="API51205.1"/>
    <property type="molecule type" value="Genomic_DNA"/>
</dbReference>
<evidence type="ECO:0000256" key="1">
    <source>
        <dbReference type="ARBA" id="ARBA00022574"/>
    </source>
</evidence>
<dbReference type="GO" id="GO:0007165">
    <property type="term" value="P:signal transduction"/>
    <property type="evidence" value="ECO:0007669"/>
    <property type="project" value="InterPro"/>
</dbReference>
<dbReference type="Gene3D" id="3.40.50.10140">
    <property type="entry name" value="Toll/interleukin-1 receptor homology (TIR) domain"/>
    <property type="match status" value="1"/>
</dbReference>